<dbReference type="EMBL" id="BKCJ010001410">
    <property type="protein sequence ID" value="GEU41228.1"/>
    <property type="molecule type" value="Genomic_DNA"/>
</dbReference>
<feature type="domain" description="Retrotransposon Copia-like N-terminal" evidence="2">
    <location>
        <begin position="11"/>
        <end position="54"/>
    </location>
</feature>
<dbReference type="InterPro" id="IPR029472">
    <property type="entry name" value="Copia-like_N"/>
</dbReference>
<evidence type="ECO:0000313" key="3">
    <source>
        <dbReference type="EMBL" id="GEU41228.1"/>
    </source>
</evidence>
<dbReference type="Pfam" id="PF07727">
    <property type="entry name" value="RVT_2"/>
    <property type="match status" value="1"/>
</dbReference>
<feature type="domain" description="Reverse transcriptase Ty1/copia-type" evidence="1">
    <location>
        <begin position="387"/>
        <end position="460"/>
    </location>
</feature>
<evidence type="ECO:0008006" key="4">
    <source>
        <dbReference type="Google" id="ProtNLM"/>
    </source>
</evidence>
<accession>A0A6L2JVV4</accession>
<evidence type="ECO:0000259" key="2">
    <source>
        <dbReference type="Pfam" id="PF14244"/>
    </source>
</evidence>
<dbReference type="InterPro" id="IPR013103">
    <property type="entry name" value="RVT_2"/>
</dbReference>
<proteinExistence type="predicted"/>
<dbReference type="AlphaFoldDB" id="A0A6L2JVV4"/>
<dbReference type="Pfam" id="PF14244">
    <property type="entry name" value="Retrotran_gag_3"/>
    <property type="match status" value="1"/>
</dbReference>
<sequence length="461" mass="52032">MMNDPLHIASLDHPGMMLTNTPFNGGNFLEWSRTIKLALGAKLKLGFIDGSSPKHANVRKDNMSHGKNQMGEKKSCTFCNQDGHVYEQCFEKYGYPDWYKGIKNKKGNRIASQVVFDFSTYMSKETPFDFEYENGVHNGKVNLDQRMVAAVCQEMMKMFKGKDIDQSNDASTSKPHAVVFLLTMLPFHDPSTKKVLAVGEGFNNLYICKPSLSSSTKHPSFPTFILPVMSSFVNKEIHSKNVALDLFHARLGHNSVSKLVHDCVYSESLLSTQQWPMEDVVEHEDLTPCFAPNIPSDHVMANTPSEHVVPNTSSDHDMPNTTFDDSAALILHDIPFIRRSTRTITQPQADFENYPDEYVASLAHVLTTSEPTSYSQATNDPKWVKAMGKELGYKARMVIEVFDQKERLEYKHTFSIVAKSATVRVLIAIATAKEWPLHQLDINNAFLHGFVNKEIYMKPPE</sequence>
<protein>
    <recommendedName>
        <fullName evidence="4">Reverse transcriptase Ty1/copia-type domain-containing protein</fullName>
    </recommendedName>
</protein>
<dbReference type="PANTHER" id="PTHR37610">
    <property type="entry name" value="CCHC-TYPE DOMAIN-CONTAINING PROTEIN"/>
    <property type="match status" value="1"/>
</dbReference>
<reference evidence="3" key="1">
    <citation type="journal article" date="2019" name="Sci. Rep.">
        <title>Draft genome of Tanacetum cinerariifolium, the natural source of mosquito coil.</title>
        <authorList>
            <person name="Yamashiro T."/>
            <person name="Shiraishi A."/>
            <person name="Satake H."/>
            <person name="Nakayama K."/>
        </authorList>
    </citation>
    <scope>NUCLEOTIDE SEQUENCE</scope>
</reference>
<comment type="caution">
    <text evidence="3">The sequence shown here is derived from an EMBL/GenBank/DDBJ whole genome shotgun (WGS) entry which is preliminary data.</text>
</comment>
<organism evidence="3">
    <name type="scientific">Tanacetum cinerariifolium</name>
    <name type="common">Dalmatian daisy</name>
    <name type="synonym">Chrysanthemum cinerariifolium</name>
    <dbReference type="NCBI Taxonomy" id="118510"/>
    <lineage>
        <taxon>Eukaryota</taxon>
        <taxon>Viridiplantae</taxon>
        <taxon>Streptophyta</taxon>
        <taxon>Embryophyta</taxon>
        <taxon>Tracheophyta</taxon>
        <taxon>Spermatophyta</taxon>
        <taxon>Magnoliopsida</taxon>
        <taxon>eudicotyledons</taxon>
        <taxon>Gunneridae</taxon>
        <taxon>Pentapetalae</taxon>
        <taxon>asterids</taxon>
        <taxon>campanulids</taxon>
        <taxon>Asterales</taxon>
        <taxon>Asteraceae</taxon>
        <taxon>Asteroideae</taxon>
        <taxon>Anthemideae</taxon>
        <taxon>Anthemidinae</taxon>
        <taxon>Tanacetum</taxon>
    </lineage>
</organism>
<dbReference type="PANTHER" id="PTHR37610:SF40">
    <property type="entry name" value="OS01G0909600 PROTEIN"/>
    <property type="match status" value="1"/>
</dbReference>
<name>A0A6L2JVV4_TANCI</name>
<gene>
    <name evidence="3" type="ORF">Tci_013206</name>
</gene>
<evidence type="ECO:0000259" key="1">
    <source>
        <dbReference type="Pfam" id="PF07727"/>
    </source>
</evidence>